<dbReference type="OrthoDB" id="1492301at2"/>
<dbReference type="EMBL" id="RBKU01000001">
    <property type="protein sequence ID" value="RKR83760.1"/>
    <property type="molecule type" value="Genomic_DNA"/>
</dbReference>
<evidence type="ECO:0000313" key="2">
    <source>
        <dbReference type="Proteomes" id="UP000268007"/>
    </source>
</evidence>
<evidence type="ECO:0008006" key="3">
    <source>
        <dbReference type="Google" id="ProtNLM"/>
    </source>
</evidence>
<gene>
    <name evidence="1" type="ORF">BDD43_3974</name>
</gene>
<dbReference type="AlphaFoldDB" id="A0A495J454"/>
<sequence length="247" mass="28592">MPDKFLPVKFTASIYTNNQEITPEPNLMRALYQDLAKFEVIPGAYNELDTKTSNIVTNRLRFYKLDNSLTINFGINRIDIQANYNATGVFNSIQAFCDQVIDILEIINKKYEKKSNRLGIVINLTSQNLDAKALTNDFKPFYHTTELFENSVPTDWNNRANYRYIRDFGSKKELCNNVYIFSYGAAEISINGIIVRQNAVNLQLDINTIPEAQNIRFSAVDYTNFYNNSSKWLNDFYQSLESRFNKS</sequence>
<dbReference type="Proteomes" id="UP000268007">
    <property type="component" value="Unassembled WGS sequence"/>
</dbReference>
<evidence type="ECO:0000313" key="1">
    <source>
        <dbReference type="EMBL" id="RKR83760.1"/>
    </source>
</evidence>
<accession>A0A495J454</accession>
<name>A0A495J454_9SPHI</name>
<dbReference type="RefSeq" id="WP_121199221.1">
    <property type="nucleotide sequence ID" value="NZ_RBKU01000001.1"/>
</dbReference>
<proteinExistence type="predicted"/>
<comment type="caution">
    <text evidence="1">The sequence shown here is derived from an EMBL/GenBank/DDBJ whole genome shotgun (WGS) entry which is preliminary data.</text>
</comment>
<protein>
    <recommendedName>
        <fullName evidence="3">TIGR04255 family protein</fullName>
    </recommendedName>
</protein>
<keyword evidence="2" id="KW-1185">Reference proteome</keyword>
<reference evidence="1 2" key="1">
    <citation type="submission" date="2018-10" db="EMBL/GenBank/DDBJ databases">
        <title>Genomic Encyclopedia of Archaeal and Bacterial Type Strains, Phase II (KMG-II): from individual species to whole genera.</title>
        <authorList>
            <person name="Goeker M."/>
        </authorList>
    </citation>
    <scope>NUCLEOTIDE SEQUENCE [LARGE SCALE GENOMIC DNA]</scope>
    <source>
        <strain evidence="1 2">DSM 18602</strain>
    </source>
</reference>
<organism evidence="1 2">
    <name type="scientific">Mucilaginibacter gracilis</name>
    <dbReference type="NCBI Taxonomy" id="423350"/>
    <lineage>
        <taxon>Bacteria</taxon>
        <taxon>Pseudomonadati</taxon>
        <taxon>Bacteroidota</taxon>
        <taxon>Sphingobacteriia</taxon>
        <taxon>Sphingobacteriales</taxon>
        <taxon>Sphingobacteriaceae</taxon>
        <taxon>Mucilaginibacter</taxon>
    </lineage>
</organism>